<organism evidence="3">
    <name type="scientific">Fagus sylvatica</name>
    <name type="common">Beechnut</name>
    <dbReference type="NCBI Taxonomy" id="28930"/>
    <lineage>
        <taxon>Eukaryota</taxon>
        <taxon>Viridiplantae</taxon>
        <taxon>Streptophyta</taxon>
        <taxon>Embryophyta</taxon>
        <taxon>Tracheophyta</taxon>
        <taxon>Spermatophyta</taxon>
        <taxon>Magnoliopsida</taxon>
        <taxon>eudicotyledons</taxon>
        <taxon>Gunneridae</taxon>
        <taxon>Pentapetalae</taxon>
        <taxon>rosids</taxon>
        <taxon>fabids</taxon>
        <taxon>Fagales</taxon>
        <taxon>Fagaceae</taxon>
        <taxon>Fagus</taxon>
    </lineage>
</organism>
<dbReference type="SUPFAM" id="SSF56672">
    <property type="entry name" value="DNA/RNA polymerases"/>
    <property type="match status" value="1"/>
</dbReference>
<dbReference type="PROSITE" id="PS50879">
    <property type="entry name" value="RNASE_H_1"/>
    <property type="match status" value="1"/>
</dbReference>
<sequence length="985" mass="113286">MVPREFVQLPRGSLILHASPPPNPPRFSRAYPSLTQFSRAVLEAFWCSKWVMQHIVGKLSTSTFQRYKFCTNRSSDERFMAPGSRGAEAVFVCFSGEDSGRMGDATGEPRVARRSRSRYLSNAPGLFARVFDLAPDVGFRRSLVPSESLRYLILQGSRFAGIRAWVREIWFPRIEATGVFLVRLRTVFRSGFQLDPGKSWQSESSTSCMNVSSFQRARACGSTCCESRRLCAQARQRRWESSGIFSTTLFHRPVFMCVVDVAPGIGSRRSWYRRKACATYFPKLLMIRKLCVIAEANLLLKGLGSQTKMQRVRENLLLTITPSFLVRFWPVKCRIEALMMLFRMVKERSVRFSFWSGQRSGQTLVKLGQLWSNLVKLVKALQTLGNVSRTTFRGFLGTVDPIQIGNGSVEPWSTFGQTWSKLPDFWEMCPGPCSEVIWCDKPSSDQATLVWAASFCMPTPEKIPWKRRVFAPKRNNAIMEEVNKLLTTNFIREVFYPDWLENVVMVKKVNGKWRMCVDFTDLNKTCPKDSFLLPRIDQLVDSTVGHRLLTFMDAFLGYNQIAMDEVDQEKTSFITSRGLFCYKVMPFGLKNVGATYQRLMNRMFHDQIGKNVEVYIDNMLVKSKEEGNHLKDLEETFKTLRKYRMKLNPSGISVILESPKGDTIKRVVCLQYKTTNNEVEYEALLTGLKLAKTLGATELDICSDSQLIVGQVNGDYEAKEERMQQYLKLVRHQIRQFREVKLRRIPREQNAAVDQLARSTSLDESNDKTEIVRQSSIQAIELNPIDVETSWMTPIISYLQGGILPNDRHEARRLKVRASRFVILQGILYKKGFSLPYLRCLTLAEAEYVLKEIHERICGNHSGACSLLKKIIRAGYYWPSIQMDASSFVQRCDKCQRFANLLRSPPEELTPMTTPWPFTQWGLNIMRPFPIKRRQLKFLVVAIDYFTKWVEAKPLAMITERNIQNFVWKIVICRFGIPRVLVSDN</sequence>
<dbReference type="InterPro" id="IPR012337">
    <property type="entry name" value="RNaseH-like_sf"/>
</dbReference>
<dbReference type="PROSITE" id="PS50994">
    <property type="entry name" value="INTEGRASE"/>
    <property type="match status" value="1"/>
</dbReference>
<dbReference type="CDD" id="cd01647">
    <property type="entry name" value="RT_LTR"/>
    <property type="match status" value="1"/>
</dbReference>
<dbReference type="PANTHER" id="PTHR24559">
    <property type="entry name" value="TRANSPOSON TY3-I GAG-POL POLYPROTEIN"/>
    <property type="match status" value="1"/>
</dbReference>
<protein>
    <submittedName>
        <fullName evidence="3">Uncharacterized protein</fullName>
    </submittedName>
</protein>
<dbReference type="EMBL" id="OIVN01003446">
    <property type="protein sequence ID" value="SPD11293.1"/>
    <property type="molecule type" value="Genomic_DNA"/>
</dbReference>
<dbReference type="Gene3D" id="3.10.10.10">
    <property type="entry name" value="HIV Type 1 Reverse Transcriptase, subunit A, domain 1"/>
    <property type="match status" value="1"/>
</dbReference>
<dbReference type="InterPro" id="IPR053134">
    <property type="entry name" value="RNA-dir_DNA_polymerase"/>
</dbReference>
<dbReference type="GO" id="GO:0003676">
    <property type="term" value="F:nucleic acid binding"/>
    <property type="evidence" value="ECO:0007669"/>
    <property type="project" value="InterPro"/>
</dbReference>
<feature type="domain" description="Integrase catalytic" evidence="2">
    <location>
        <begin position="911"/>
        <end position="985"/>
    </location>
</feature>
<dbReference type="GO" id="GO:0004523">
    <property type="term" value="F:RNA-DNA hybrid ribonuclease activity"/>
    <property type="evidence" value="ECO:0007669"/>
    <property type="project" value="InterPro"/>
</dbReference>
<dbReference type="PANTHER" id="PTHR24559:SF444">
    <property type="entry name" value="REVERSE TRANSCRIPTASE DOMAIN-CONTAINING PROTEIN"/>
    <property type="match status" value="1"/>
</dbReference>
<dbReference type="InterPro" id="IPR001584">
    <property type="entry name" value="Integrase_cat-core"/>
</dbReference>
<dbReference type="InterPro" id="IPR041588">
    <property type="entry name" value="Integrase_H2C2"/>
</dbReference>
<proteinExistence type="predicted"/>
<dbReference type="SUPFAM" id="SSF53098">
    <property type="entry name" value="Ribonuclease H-like"/>
    <property type="match status" value="1"/>
</dbReference>
<dbReference type="AlphaFoldDB" id="A0A2N9HHT6"/>
<dbReference type="InterPro" id="IPR043502">
    <property type="entry name" value="DNA/RNA_pol_sf"/>
</dbReference>
<accession>A0A2N9HHT6</accession>
<gene>
    <name evidence="3" type="ORF">FSB_LOCUS39175</name>
</gene>
<reference evidence="3" key="1">
    <citation type="submission" date="2018-02" db="EMBL/GenBank/DDBJ databases">
        <authorList>
            <person name="Cohen D.B."/>
            <person name="Kent A.D."/>
        </authorList>
    </citation>
    <scope>NUCLEOTIDE SEQUENCE</scope>
</reference>
<dbReference type="Pfam" id="PF17921">
    <property type="entry name" value="Integrase_H2C2"/>
    <property type="match status" value="1"/>
</dbReference>
<dbReference type="GO" id="GO:0015074">
    <property type="term" value="P:DNA integration"/>
    <property type="evidence" value="ECO:0007669"/>
    <property type="project" value="InterPro"/>
</dbReference>
<dbReference type="CDD" id="cd09279">
    <property type="entry name" value="RNase_HI_like"/>
    <property type="match status" value="1"/>
</dbReference>
<dbReference type="InterPro" id="IPR002156">
    <property type="entry name" value="RNaseH_domain"/>
</dbReference>
<dbReference type="Pfam" id="PF00078">
    <property type="entry name" value="RVT_1"/>
    <property type="match status" value="1"/>
</dbReference>
<name>A0A2N9HHT6_FAGSY</name>
<evidence type="ECO:0000259" key="2">
    <source>
        <dbReference type="PROSITE" id="PS50994"/>
    </source>
</evidence>
<dbReference type="InterPro" id="IPR000477">
    <property type="entry name" value="RT_dom"/>
</dbReference>
<evidence type="ECO:0000259" key="1">
    <source>
        <dbReference type="PROSITE" id="PS50879"/>
    </source>
</evidence>
<feature type="domain" description="RNase H type-1" evidence="1">
    <location>
        <begin position="608"/>
        <end position="762"/>
    </location>
</feature>
<dbReference type="Gene3D" id="1.10.340.70">
    <property type="match status" value="1"/>
</dbReference>
<dbReference type="InterPro" id="IPR036397">
    <property type="entry name" value="RNaseH_sf"/>
</dbReference>
<evidence type="ECO:0000313" key="3">
    <source>
        <dbReference type="EMBL" id="SPD11293.1"/>
    </source>
</evidence>
<dbReference type="Gene3D" id="3.30.420.10">
    <property type="entry name" value="Ribonuclease H-like superfamily/Ribonuclease H"/>
    <property type="match status" value="2"/>
</dbReference>